<evidence type="ECO:0000256" key="4">
    <source>
        <dbReference type="ARBA" id="ARBA00023002"/>
    </source>
</evidence>
<protein>
    <recommendedName>
        <fullName evidence="8">Ribonucleoside-diphosphate reductase</fullName>
        <ecNumber evidence="8">1.17.4.1</ecNumber>
    </recommendedName>
</protein>
<name>A0A6G3QS03_9ACTN</name>
<feature type="domain" description="Ribonucleotide reductase large subunit" evidence="10">
    <location>
        <begin position="589"/>
        <end position="611"/>
    </location>
</feature>
<comment type="function">
    <text evidence="6 8">Provides the precursors necessary for DNA synthesis. Catalyzes the biosynthesis of deoxyribonucleotides from the corresponding ribonucleotides.</text>
</comment>
<dbReference type="EMBL" id="JAAGMD010000261">
    <property type="protein sequence ID" value="NEA86246.1"/>
    <property type="molecule type" value="Genomic_DNA"/>
</dbReference>
<dbReference type="FunFam" id="3.20.70.20:FF:000009">
    <property type="entry name" value="Ribonucleoside-diphosphate reductase"/>
    <property type="match status" value="1"/>
</dbReference>
<dbReference type="EC" id="1.17.4.1" evidence="8"/>
<dbReference type="InterPro" id="IPR013509">
    <property type="entry name" value="RNR_lsu_N"/>
</dbReference>
<feature type="region of interest" description="Disordered" evidence="9">
    <location>
        <begin position="1"/>
        <end position="22"/>
    </location>
</feature>
<dbReference type="GO" id="GO:0005971">
    <property type="term" value="C:ribonucleoside-diphosphate reductase complex"/>
    <property type="evidence" value="ECO:0007669"/>
    <property type="project" value="TreeGrafter"/>
</dbReference>
<dbReference type="SUPFAM" id="SSF51998">
    <property type="entry name" value="PFL-like glycyl radical enzymes"/>
    <property type="match status" value="1"/>
</dbReference>
<dbReference type="GO" id="GO:0009263">
    <property type="term" value="P:deoxyribonucleotide biosynthetic process"/>
    <property type="evidence" value="ECO:0007669"/>
    <property type="project" value="UniProtKB-KW"/>
</dbReference>
<dbReference type="Pfam" id="PF02867">
    <property type="entry name" value="Ribonuc_red_lgC"/>
    <property type="match status" value="1"/>
</dbReference>
<dbReference type="InterPro" id="IPR008926">
    <property type="entry name" value="RNR_R1-su_N"/>
</dbReference>
<dbReference type="PANTHER" id="PTHR11573:SF6">
    <property type="entry name" value="RIBONUCLEOSIDE-DIPHOSPHATE REDUCTASE LARGE SUBUNIT"/>
    <property type="match status" value="1"/>
</dbReference>
<comment type="catalytic activity">
    <reaction evidence="7 8">
        <text>a 2'-deoxyribonucleoside 5'-diphosphate + [thioredoxin]-disulfide + H2O = a ribonucleoside 5'-diphosphate + [thioredoxin]-dithiol</text>
        <dbReference type="Rhea" id="RHEA:23252"/>
        <dbReference type="Rhea" id="RHEA-COMP:10698"/>
        <dbReference type="Rhea" id="RHEA-COMP:10700"/>
        <dbReference type="ChEBI" id="CHEBI:15377"/>
        <dbReference type="ChEBI" id="CHEBI:29950"/>
        <dbReference type="ChEBI" id="CHEBI:50058"/>
        <dbReference type="ChEBI" id="CHEBI:57930"/>
        <dbReference type="ChEBI" id="CHEBI:73316"/>
        <dbReference type="EC" id="1.17.4.1"/>
    </reaction>
</comment>
<keyword evidence="3" id="KW-0067">ATP-binding</keyword>
<dbReference type="RefSeq" id="WP_164438217.1">
    <property type="nucleotide sequence ID" value="NZ_JAAGMD010000261.1"/>
</dbReference>
<evidence type="ECO:0000256" key="3">
    <source>
        <dbReference type="ARBA" id="ARBA00022840"/>
    </source>
</evidence>
<dbReference type="Gene3D" id="3.20.70.20">
    <property type="match status" value="1"/>
</dbReference>
<evidence type="ECO:0000256" key="5">
    <source>
        <dbReference type="ARBA" id="ARBA00023116"/>
    </source>
</evidence>
<dbReference type="GO" id="GO:0004748">
    <property type="term" value="F:ribonucleoside-diphosphate reductase activity, thioredoxin disulfide as acceptor"/>
    <property type="evidence" value="ECO:0007669"/>
    <property type="project" value="UniProtKB-EC"/>
</dbReference>
<evidence type="ECO:0000256" key="2">
    <source>
        <dbReference type="ARBA" id="ARBA00022741"/>
    </source>
</evidence>
<reference evidence="11" key="1">
    <citation type="submission" date="2020-01" db="EMBL/GenBank/DDBJ databases">
        <title>Insect and environment-associated Actinomycetes.</title>
        <authorList>
            <person name="Currrie C."/>
            <person name="Chevrette M."/>
            <person name="Carlson C."/>
            <person name="Stubbendieck R."/>
            <person name="Wendt-Pienkowski E."/>
        </authorList>
    </citation>
    <scope>NUCLEOTIDE SEQUENCE</scope>
    <source>
        <strain evidence="11">SID14436</strain>
    </source>
</reference>
<proteinExistence type="inferred from homology"/>
<comment type="similarity">
    <text evidence="1 8">Belongs to the ribonucleoside diphosphate reductase large chain family.</text>
</comment>
<evidence type="ECO:0000256" key="9">
    <source>
        <dbReference type="SAM" id="MobiDB-lite"/>
    </source>
</evidence>
<evidence type="ECO:0000256" key="6">
    <source>
        <dbReference type="ARBA" id="ARBA00024942"/>
    </source>
</evidence>
<dbReference type="SUPFAM" id="SSF48168">
    <property type="entry name" value="R1 subunit of ribonucleotide reductase, N-terminal domain"/>
    <property type="match status" value="1"/>
</dbReference>
<dbReference type="PANTHER" id="PTHR11573">
    <property type="entry name" value="RIBONUCLEOSIDE-DIPHOSPHATE REDUCTASE LARGE CHAIN"/>
    <property type="match status" value="1"/>
</dbReference>
<dbReference type="CDD" id="cd01679">
    <property type="entry name" value="RNR_I"/>
    <property type="match status" value="1"/>
</dbReference>
<dbReference type="InterPro" id="IPR013346">
    <property type="entry name" value="NrdE_NrdA_C"/>
</dbReference>
<gene>
    <name evidence="11" type="ORF">G3I53_09375</name>
</gene>
<evidence type="ECO:0000256" key="1">
    <source>
        <dbReference type="ARBA" id="ARBA00010406"/>
    </source>
</evidence>
<evidence type="ECO:0000256" key="8">
    <source>
        <dbReference type="RuleBase" id="RU003410"/>
    </source>
</evidence>
<keyword evidence="2" id="KW-0547">Nucleotide-binding</keyword>
<dbReference type="InterPro" id="IPR000788">
    <property type="entry name" value="RNR_lg_C"/>
</dbReference>
<evidence type="ECO:0000256" key="7">
    <source>
        <dbReference type="ARBA" id="ARBA00047754"/>
    </source>
</evidence>
<keyword evidence="5 8" id="KW-0215">Deoxyribonucleotide synthesis</keyword>
<accession>A0A6G3QS03</accession>
<sequence>MTIAPADPVSASDVPPEGDGPGAALLRTLTVLTADLPDADPGRVAAAALRGRSARADEAELRELATEAAAGLISEDPAYSRLAARLLTLAIREEAASQGVTSFTSSVATGHREGLVADRTAAFVRRHGDRLDALVDTAADDRFGYFGLRTLHSRYLLRHPITRKAVETPQHFLLRVASGLAEDDSTRSVDEVAALYGLMSRLDYLPSSPTLFNSGTRHPQMSSCYLLDSPRDELDSIYERYHQVARLSKHAGGIGLAYSRIRARGSLIRGTNGHSNGIVPFLKTLDASVAAVNQGGRRKGAAAVYLETWHADIEEFLELRDNTGEDARRTHNLNLAHWVPDEFMRRVDADAPWSLFSPADVPELVDLWGEEFDAAYRAAEAKGLARRTLPARELYGRMMRTLAQTGNGWMTFKDAANRTANQTATPGHVIHSSNLCTEILEVTDDGETAVCNLGSVNLGAFVDPEAGDLDWERLDATVRTAVTFLDRVVDINFYPTEQAERSNARWRPVGLGAMGLQDVFFQLRLPFDSPEARALSTRIAERIMLAAYETSADLAERNGPLPAWEHTRTARGVLHPDHYATDLAWPERWSALRERIARTGMRNALLLAIAPTATIASIAGVYECVEPQVSNLFKRETLSGEFLQVNSYLVDDLKRLGVWDARTREALREAGGSVQGFAWIPEEVRRLYRTAWEIPQRGLIDMAAARTPFLDQSQSLNLFLETPTIGKLSSMYVYAWKQGLKTTYYLRSRPATRIARAARAQSPAAVPVPQAAPDEAVACSLENPESCEACQ</sequence>
<dbReference type="UniPathway" id="UPA00326"/>
<dbReference type="PRINTS" id="PR01183">
    <property type="entry name" value="RIBORDTASEM1"/>
</dbReference>
<dbReference type="NCBIfam" id="TIGR02506">
    <property type="entry name" value="NrdE_NrdA"/>
    <property type="match status" value="1"/>
</dbReference>
<dbReference type="Pfam" id="PF00317">
    <property type="entry name" value="Ribonuc_red_lgN"/>
    <property type="match status" value="1"/>
</dbReference>
<comment type="caution">
    <text evidence="11">The sequence shown here is derived from an EMBL/GenBank/DDBJ whole genome shotgun (WGS) entry which is preliminary data.</text>
</comment>
<dbReference type="InterPro" id="IPR039718">
    <property type="entry name" value="Rrm1"/>
</dbReference>
<dbReference type="PROSITE" id="PS00089">
    <property type="entry name" value="RIBORED_LARGE"/>
    <property type="match status" value="1"/>
</dbReference>
<organism evidence="11">
    <name type="scientific">Streptomyces sp. SID14436</name>
    <dbReference type="NCBI Taxonomy" id="2706070"/>
    <lineage>
        <taxon>Bacteria</taxon>
        <taxon>Bacillati</taxon>
        <taxon>Actinomycetota</taxon>
        <taxon>Actinomycetes</taxon>
        <taxon>Kitasatosporales</taxon>
        <taxon>Streptomycetaceae</taxon>
        <taxon>Streptomyces</taxon>
    </lineage>
</organism>
<keyword evidence="4 8" id="KW-0560">Oxidoreductase</keyword>
<evidence type="ECO:0000259" key="10">
    <source>
        <dbReference type="PROSITE" id="PS00089"/>
    </source>
</evidence>
<evidence type="ECO:0000313" key="11">
    <source>
        <dbReference type="EMBL" id="NEA86246.1"/>
    </source>
</evidence>
<dbReference type="GO" id="GO:0005524">
    <property type="term" value="F:ATP binding"/>
    <property type="evidence" value="ECO:0007669"/>
    <property type="project" value="UniProtKB-KW"/>
</dbReference>
<dbReference type="AlphaFoldDB" id="A0A6G3QS03"/>